<organism evidence="1 2">
    <name type="scientific">Streptomyces lividans 1326</name>
    <dbReference type="NCBI Taxonomy" id="1200984"/>
    <lineage>
        <taxon>Bacteria</taxon>
        <taxon>Bacillati</taxon>
        <taxon>Actinomycetota</taxon>
        <taxon>Actinomycetes</taxon>
        <taxon>Kitasatosporales</taxon>
        <taxon>Streptomycetaceae</taxon>
        <taxon>Streptomyces</taxon>
    </lineage>
</organism>
<reference evidence="2" key="1">
    <citation type="journal article" date="2013" name="Genome Biol. Evol.">
        <title>The genome sequence of Streptomyces lividans 66 reveals a novel tRNA-dependent peptide biosynthetic system within a metal-related genomic island.</title>
        <authorList>
            <person name="Cruz-Morales P."/>
            <person name="Vijgenboom E."/>
            <person name="Iruegas-Bocardo F."/>
            <person name="Girard G."/>
            <person name="Yanez-Guerra L.A."/>
            <person name="Ramos-Aboites H.E."/>
            <person name="Pernodet J.L."/>
            <person name="Anne J."/>
            <person name="van Wezel G.P."/>
            <person name="Barona-Gomez F."/>
        </authorList>
    </citation>
    <scope>NUCLEOTIDE SEQUENCE [LARGE SCALE GENOMIC DNA]</scope>
    <source>
        <strain evidence="2">1326</strain>
    </source>
</reference>
<evidence type="ECO:0000313" key="1">
    <source>
        <dbReference type="EMBL" id="EOY48162.1"/>
    </source>
</evidence>
<dbReference type="AlphaFoldDB" id="A0A7U9DQ85"/>
<gene>
    <name evidence="1" type="ORF">SLI_3449</name>
</gene>
<evidence type="ECO:0000313" key="2">
    <source>
        <dbReference type="Proteomes" id="UP000014062"/>
    </source>
</evidence>
<accession>A0A7U9DQ85</accession>
<sequence length="38" mass="4271">MDGTSISFFNVTLHCDASRWRFGLPRSRGTATALRDRA</sequence>
<protein>
    <submittedName>
        <fullName evidence="1">Uncharacterized protein</fullName>
    </submittedName>
</protein>
<name>A0A7U9DQ85_STRLI</name>
<dbReference type="Proteomes" id="UP000014062">
    <property type="component" value="Chromosome"/>
</dbReference>
<dbReference type="EMBL" id="CM001889">
    <property type="protein sequence ID" value="EOY48162.1"/>
    <property type="molecule type" value="Genomic_DNA"/>
</dbReference>
<proteinExistence type="predicted"/>